<keyword evidence="3" id="KW-0560">Oxidoreductase</keyword>
<dbReference type="InterPro" id="IPR036318">
    <property type="entry name" value="FAD-bd_PCMH-like_sf"/>
</dbReference>
<sequence>MKPSPFTMHRPTTLDEALELLRAYGAKGKVIAGGQSLVPVLNMRLAAPEHLIDITALTGLDGISVAEGSVEVGALVTHRRLERSPEARAAQPLLRAALGCVAHPAIRNRGTTVGSLAHADPNGEMPAILALTGGWVTARGDSGERRIGWEDFNVGPLETSLEPHELLTSATFPALAPGQRGGFKELTRRTGDYALAGVGMILTIENETMTGLRASFVSVTDMPVVVDLGEAVAGVPVAAADSAAPAVAAAVEACVDPVGDIHATADYRRRLAGVLAGRLLEELAQPPAGSAQPRDSLAPAEGAA</sequence>
<evidence type="ECO:0000313" key="6">
    <source>
        <dbReference type="EMBL" id="MYM18527.1"/>
    </source>
</evidence>
<feature type="domain" description="FAD-binding PCMH-type" evidence="5">
    <location>
        <begin position="1"/>
        <end position="177"/>
    </location>
</feature>
<dbReference type="Gene3D" id="3.30.43.10">
    <property type="entry name" value="Uridine Diphospho-n-acetylenolpyruvylglucosamine Reductase, domain 2"/>
    <property type="match status" value="1"/>
</dbReference>
<dbReference type="InterPro" id="IPR005107">
    <property type="entry name" value="CO_DH_flav_C"/>
</dbReference>
<dbReference type="Proteomes" id="UP000469215">
    <property type="component" value="Unassembled WGS sequence"/>
</dbReference>
<accession>A0A6N9H3B2</accession>
<name>A0A6N9H3B2_9MICO</name>
<dbReference type="SMART" id="SM01092">
    <property type="entry name" value="CO_deh_flav_C"/>
    <property type="match status" value="1"/>
</dbReference>
<dbReference type="Pfam" id="PF03450">
    <property type="entry name" value="CO_deh_flav_C"/>
    <property type="match status" value="1"/>
</dbReference>
<reference evidence="6 7" key="1">
    <citation type="submission" date="2020-01" db="EMBL/GenBank/DDBJ databases">
        <authorList>
            <person name="Deng T."/>
        </authorList>
    </citation>
    <scope>NUCLEOTIDE SEQUENCE [LARGE SCALE GENOMIC DNA]</scope>
    <source>
        <strain evidence="6 7">5221</strain>
    </source>
</reference>
<protein>
    <submittedName>
        <fullName evidence="6">Xanthine dehydrogenase family protein subunit M</fullName>
    </submittedName>
</protein>
<dbReference type="PANTHER" id="PTHR42659">
    <property type="entry name" value="XANTHINE DEHYDROGENASE SUBUNIT C-RELATED"/>
    <property type="match status" value="1"/>
</dbReference>
<dbReference type="SUPFAM" id="SSF56176">
    <property type="entry name" value="FAD-binding/transporter-associated domain-like"/>
    <property type="match status" value="1"/>
</dbReference>
<dbReference type="Gene3D" id="3.30.390.50">
    <property type="entry name" value="CO dehydrogenase flavoprotein, C-terminal domain"/>
    <property type="match status" value="1"/>
</dbReference>
<evidence type="ECO:0000259" key="5">
    <source>
        <dbReference type="PROSITE" id="PS51387"/>
    </source>
</evidence>
<dbReference type="EMBL" id="WWEQ01000002">
    <property type="protein sequence ID" value="MYM18527.1"/>
    <property type="molecule type" value="Genomic_DNA"/>
</dbReference>
<dbReference type="PANTHER" id="PTHR42659:SF2">
    <property type="entry name" value="XANTHINE DEHYDROGENASE SUBUNIT C-RELATED"/>
    <property type="match status" value="1"/>
</dbReference>
<dbReference type="PROSITE" id="PS51387">
    <property type="entry name" value="FAD_PCMH"/>
    <property type="match status" value="1"/>
</dbReference>
<dbReference type="GO" id="GO:0016491">
    <property type="term" value="F:oxidoreductase activity"/>
    <property type="evidence" value="ECO:0007669"/>
    <property type="project" value="UniProtKB-KW"/>
</dbReference>
<dbReference type="Pfam" id="PF00941">
    <property type="entry name" value="FAD_binding_5"/>
    <property type="match status" value="1"/>
</dbReference>
<dbReference type="InterPro" id="IPR016167">
    <property type="entry name" value="FAD-bd_PCMH_sub1"/>
</dbReference>
<evidence type="ECO:0000313" key="7">
    <source>
        <dbReference type="Proteomes" id="UP000469215"/>
    </source>
</evidence>
<dbReference type="InterPro" id="IPR051312">
    <property type="entry name" value="Diverse_Substr_Oxidored"/>
</dbReference>
<dbReference type="InterPro" id="IPR002346">
    <property type="entry name" value="Mopterin_DH_FAD-bd"/>
</dbReference>
<keyword evidence="7" id="KW-1185">Reference proteome</keyword>
<dbReference type="AlphaFoldDB" id="A0A6N9H3B2"/>
<evidence type="ECO:0000256" key="2">
    <source>
        <dbReference type="ARBA" id="ARBA00022827"/>
    </source>
</evidence>
<evidence type="ECO:0000256" key="4">
    <source>
        <dbReference type="SAM" id="MobiDB-lite"/>
    </source>
</evidence>
<dbReference type="InterPro" id="IPR016169">
    <property type="entry name" value="FAD-bd_PCMH_sub2"/>
</dbReference>
<feature type="region of interest" description="Disordered" evidence="4">
    <location>
        <begin position="285"/>
        <end position="304"/>
    </location>
</feature>
<gene>
    <name evidence="6" type="ORF">GSY69_00670</name>
</gene>
<dbReference type="GO" id="GO:0071949">
    <property type="term" value="F:FAD binding"/>
    <property type="evidence" value="ECO:0007669"/>
    <property type="project" value="InterPro"/>
</dbReference>
<dbReference type="RefSeq" id="WP_160951992.1">
    <property type="nucleotide sequence ID" value="NZ_WWEQ01000002.1"/>
</dbReference>
<evidence type="ECO:0000256" key="3">
    <source>
        <dbReference type="ARBA" id="ARBA00023002"/>
    </source>
</evidence>
<evidence type="ECO:0000256" key="1">
    <source>
        <dbReference type="ARBA" id="ARBA00022630"/>
    </source>
</evidence>
<dbReference type="Gene3D" id="3.30.465.10">
    <property type="match status" value="1"/>
</dbReference>
<keyword evidence="1" id="KW-0285">Flavoprotein</keyword>
<dbReference type="InterPro" id="IPR016166">
    <property type="entry name" value="FAD-bd_PCMH"/>
</dbReference>
<dbReference type="InterPro" id="IPR036683">
    <property type="entry name" value="CO_DH_flav_C_dom_sf"/>
</dbReference>
<keyword evidence="2" id="KW-0274">FAD</keyword>
<dbReference type="SUPFAM" id="SSF55447">
    <property type="entry name" value="CO dehydrogenase flavoprotein C-terminal domain-like"/>
    <property type="match status" value="1"/>
</dbReference>
<comment type="caution">
    <text evidence="6">The sequence shown here is derived from an EMBL/GenBank/DDBJ whole genome shotgun (WGS) entry which is preliminary data.</text>
</comment>
<organism evidence="6 7">
    <name type="scientific">Brevibacterium rongguiense</name>
    <dbReference type="NCBI Taxonomy" id="2695267"/>
    <lineage>
        <taxon>Bacteria</taxon>
        <taxon>Bacillati</taxon>
        <taxon>Actinomycetota</taxon>
        <taxon>Actinomycetes</taxon>
        <taxon>Micrococcales</taxon>
        <taxon>Brevibacteriaceae</taxon>
        <taxon>Brevibacterium</taxon>
    </lineage>
</organism>
<proteinExistence type="predicted"/>